<dbReference type="InterPro" id="IPR051782">
    <property type="entry name" value="ABC_Transporter_VariousFunc"/>
</dbReference>
<evidence type="ECO:0000256" key="3">
    <source>
        <dbReference type="ARBA" id="ARBA00022840"/>
    </source>
</evidence>
<dbReference type="EMBL" id="FQZP01000005">
    <property type="protein sequence ID" value="SHI60373.1"/>
    <property type="molecule type" value="Genomic_DNA"/>
</dbReference>
<evidence type="ECO:0000259" key="4">
    <source>
        <dbReference type="PROSITE" id="PS50893"/>
    </source>
</evidence>
<dbReference type="AlphaFoldDB" id="A0A1M6CHI6"/>
<keyword evidence="6" id="KW-1185">Reference proteome</keyword>
<reference evidence="5 6" key="1">
    <citation type="submission" date="2016-11" db="EMBL/GenBank/DDBJ databases">
        <authorList>
            <person name="Varghese N."/>
            <person name="Submissions S."/>
        </authorList>
    </citation>
    <scope>NUCLEOTIDE SEQUENCE [LARGE SCALE GENOMIC DNA]</scope>
    <source>
        <strain evidence="5 6">DSM 19027</strain>
    </source>
</reference>
<keyword evidence="1" id="KW-0813">Transport</keyword>
<evidence type="ECO:0000256" key="1">
    <source>
        <dbReference type="ARBA" id="ARBA00022448"/>
    </source>
</evidence>
<dbReference type="InterPro" id="IPR027417">
    <property type="entry name" value="P-loop_NTPase"/>
</dbReference>
<dbReference type="CDD" id="cd03230">
    <property type="entry name" value="ABC_DR_subfamily_A"/>
    <property type="match status" value="1"/>
</dbReference>
<dbReference type="SUPFAM" id="SSF52540">
    <property type="entry name" value="P-loop containing nucleoside triphosphate hydrolases"/>
    <property type="match status" value="1"/>
</dbReference>
<dbReference type="PANTHER" id="PTHR42939:SF3">
    <property type="entry name" value="ABC TRANSPORTER ATP-BINDING COMPONENT"/>
    <property type="match status" value="1"/>
</dbReference>
<dbReference type="OrthoDB" id="9804819at2"/>
<dbReference type="InterPro" id="IPR017871">
    <property type="entry name" value="ABC_transporter-like_CS"/>
</dbReference>
<dbReference type="GO" id="GO:0016887">
    <property type="term" value="F:ATP hydrolysis activity"/>
    <property type="evidence" value="ECO:0007669"/>
    <property type="project" value="InterPro"/>
</dbReference>
<dbReference type="Gene3D" id="3.40.50.300">
    <property type="entry name" value="P-loop containing nucleotide triphosphate hydrolases"/>
    <property type="match status" value="1"/>
</dbReference>
<dbReference type="Pfam" id="PF00005">
    <property type="entry name" value="ABC_tran"/>
    <property type="match status" value="1"/>
</dbReference>
<organism evidence="5 6">
    <name type="scientific">Thermoclostridium caenicola</name>
    <dbReference type="NCBI Taxonomy" id="659425"/>
    <lineage>
        <taxon>Bacteria</taxon>
        <taxon>Bacillati</taxon>
        <taxon>Bacillota</taxon>
        <taxon>Clostridia</taxon>
        <taxon>Eubacteriales</taxon>
        <taxon>Oscillospiraceae</taxon>
        <taxon>Thermoclostridium</taxon>
    </lineage>
</organism>
<keyword evidence="3 5" id="KW-0067">ATP-binding</keyword>
<dbReference type="Proteomes" id="UP000324781">
    <property type="component" value="Unassembled WGS sequence"/>
</dbReference>
<evidence type="ECO:0000313" key="6">
    <source>
        <dbReference type="Proteomes" id="UP000324781"/>
    </source>
</evidence>
<sequence length="288" mass="33081">MDKILQVQNLTKTFKGFKLDNVSFSMEKGYIMGFIGPNGAGKSTTIKLIMNLLKKDAGEALVFGLDHIRHEKEIKNRVGFVYDENYYYEELTPKEMGRIIAPLYKNWDDKAFSHYIRRFELPLDKKIKDLSKGMKMKFSLAIALSHNAELLIMDEPTSGLDPIVRNELLDILTDISRGDDKGVFFSTHITSDLDKVADCITFIHEGRIVFSSAKDDILENYCLVKGARGLVRDEDRGNFIGIKENQFGFEGLAQDRKKLRRMYGENIVIEKPTLEDIMLYFTRRNQNA</sequence>
<dbReference type="PROSITE" id="PS00211">
    <property type="entry name" value="ABC_TRANSPORTER_1"/>
    <property type="match status" value="1"/>
</dbReference>
<dbReference type="InterPro" id="IPR003439">
    <property type="entry name" value="ABC_transporter-like_ATP-bd"/>
</dbReference>
<accession>A0A1M6CHI6</accession>
<dbReference type="InterPro" id="IPR003593">
    <property type="entry name" value="AAA+_ATPase"/>
</dbReference>
<name>A0A1M6CHI6_9FIRM</name>
<dbReference type="RefSeq" id="WP_149677792.1">
    <property type="nucleotide sequence ID" value="NZ_DAONMB010000068.1"/>
</dbReference>
<dbReference type="GO" id="GO:0005524">
    <property type="term" value="F:ATP binding"/>
    <property type="evidence" value="ECO:0007669"/>
    <property type="project" value="UniProtKB-KW"/>
</dbReference>
<gene>
    <name evidence="5" type="ORF">SAMN05444373_100522</name>
</gene>
<evidence type="ECO:0000313" key="5">
    <source>
        <dbReference type="EMBL" id="SHI60373.1"/>
    </source>
</evidence>
<dbReference type="PROSITE" id="PS50893">
    <property type="entry name" value="ABC_TRANSPORTER_2"/>
    <property type="match status" value="1"/>
</dbReference>
<dbReference type="SMART" id="SM00382">
    <property type="entry name" value="AAA"/>
    <property type="match status" value="1"/>
</dbReference>
<keyword evidence="2" id="KW-0547">Nucleotide-binding</keyword>
<dbReference type="PANTHER" id="PTHR42939">
    <property type="entry name" value="ABC TRANSPORTER ATP-BINDING PROTEIN ALBC-RELATED"/>
    <property type="match status" value="1"/>
</dbReference>
<protein>
    <submittedName>
        <fullName evidence="5">ABC-2 type transport system ATP-binding protein</fullName>
    </submittedName>
</protein>
<evidence type="ECO:0000256" key="2">
    <source>
        <dbReference type="ARBA" id="ARBA00022741"/>
    </source>
</evidence>
<feature type="domain" description="ABC transporter" evidence="4">
    <location>
        <begin position="5"/>
        <end position="230"/>
    </location>
</feature>
<proteinExistence type="predicted"/>